<dbReference type="PANTHER" id="PTHR12370">
    <property type="entry name" value="PHOSPHOLIPASE B-RELATED"/>
    <property type="match status" value="1"/>
</dbReference>
<keyword evidence="2 7" id="KW-0732">Signal</keyword>
<gene>
    <name evidence="8" type="ORF">PENTCL1PPCAC_11909</name>
</gene>
<keyword evidence="6" id="KW-0325">Glycoprotein</keyword>
<feature type="chain" id="PRO_5043111940" description="Phospholipase B-like" evidence="7">
    <location>
        <begin position="20"/>
        <end position="568"/>
    </location>
</feature>
<reference evidence="8" key="1">
    <citation type="submission" date="2023-10" db="EMBL/GenBank/DDBJ databases">
        <title>Genome assembly of Pristionchus species.</title>
        <authorList>
            <person name="Yoshida K."/>
            <person name="Sommer R.J."/>
        </authorList>
    </citation>
    <scope>NUCLEOTIDE SEQUENCE</scope>
    <source>
        <strain evidence="8">RS0144</strain>
    </source>
</reference>
<keyword evidence="5 7" id="KW-0443">Lipid metabolism</keyword>
<evidence type="ECO:0000256" key="7">
    <source>
        <dbReference type="RuleBase" id="RU364138"/>
    </source>
</evidence>
<evidence type="ECO:0000256" key="6">
    <source>
        <dbReference type="ARBA" id="ARBA00023180"/>
    </source>
</evidence>
<comment type="function">
    <text evidence="7">Putative phospholipase.</text>
</comment>
<comment type="caution">
    <text evidence="8">The sequence shown here is derived from an EMBL/GenBank/DDBJ whole genome shotgun (WGS) entry which is preliminary data.</text>
</comment>
<feature type="signal peptide" evidence="7">
    <location>
        <begin position="1"/>
        <end position="19"/>
    </location>
</feature>
<keyword evidence="9" id="KW-1185">Reference proteome</keyword>
<keyword evidence="3 7" id="KW-0378">Hydrolase</keyword>
<comment type="similarity">
    <text evidence="1 7">Belongs to the phospholipase B-like family.</text>
</comment>
<dbReference type="EC" id="3.1.1.-" evidence="7"/>
<evidence type="ECO:0000313" key="8">
    <source>
        <dbReference type="EMBL" id="GMS89734.1"/>
    </source>
</evidence>
<keyword evidence="4 7" id="KW-0442">Lipid degradation</keyword>
<name>A0AAV5T3B7_9BILA</name>
<evidence type="ECO:0000256" key="2">
    <source>
        <dbReference type="ARBA" id="ARBA00022729"/>
    </source>
</evidence>
<dbReference type="Gene3D" id="3.60.60.30">
    <property type="match status" value="1"/>
</dbReference>
<accession>A0AAV5T3B7</accession>
<evidence type="ECO:0000313" key="9">
    <source>
        <dbReference type="Proteomes" id="UP001432027"/>
    </source>
</evidence>
<dbReference type="InterPro" id="IPR007000">
    <property type="entry name" value="PLipase_B-like"/>
</dbReference>
<dbReference type="GO" id="GO:0004620">
    <property type="term" value="F:phospholipase activity"/>
    <property type="evidence" value="ECO:0007669"/>
    <property type="project" value="InterPro"/>
</dbReference>
<protein>
    <recommendedName>
        <fullName evidence="7">Phospholipase B-like</fullName>
        <ecNumber evidence="7">3.1.1.-</ecNumber>
    </recommendedName>
</protein>
<evidence type="ECO:0000256" key="3">
    <source>
        <dbReference type="ARBA" id="ARBA00022801"/>
    </source>
</evidence>
<dbReference type="EMBL" id="BTSX01000003">
    <property type="protein sequence ID" value="GMS89734.1"/>
    <property type="molecule type" value="Genomic_DNA"/>
</dbReference>
<dbReference type="PANTHER" id="PTHR12370:SF3">
    <property type="entry name" value="PHOSPHOLIPASE B-LIKE 2-RELATED"/>
    <property type="match status" value="1"/>
</dbReference>
<evidence type="ECO:0000256" key="5">
    <source>
        <dbReference type="ARBA" id="ARBA00023098"/>
    </source>
</evidence>
<proteinExistence type="inferred from homology"/>
<dbReference type="AlphaFoldDB" id="A0AAV5T3B7"/>
<evidence type="ECO:0000256" key="1">
    <source>
        <dbReference type="ARBA" id="ARBA00007835"/>
    </source>
</evidence>
<dbReference type="GO" id="GO:0009395">
    <property type="term" value="P:phospholipid catabolic process"/>
    <property type="evidence" value="ECO:0007669"/>
    <property type="project" value="TreeGrafter"/>
</dbReference>
<dbReference type="Pfam" id="PF04916">
    <property type="entry name" value="Phospholip_B"/>
    <property type="match status" value="1"/>
</dbReference>
<evidence type="ECO:0000256" key="4">
    <source>
        <dbReference type="ARBA" id="ARBA00022963"/>
    </source>
</evidence>
<sequence>MSRPLLLLSVVLLPLVVLSATLHEHHHKHGGHKREYVMCQTSDGELYFYKNKGDSDSGYTTCDVDIAKAQLVNSINQTGWGILDVEIASDKVPEWLQGYAAGFVEGRTTRDLIALQIYNTAEEYCDGAEEYCNRLAFFLLQNLQYMREQIERNPKDIYWRHVNVSINQFAGMIDGYHGKINQGVSDNDLVIHPLYLIQLAGDIEDLEIKLGKPKHLRRTWIGSGHCSALVKVNDKNTNLLFSHVTWSSYSSMLRLQKRYRFKLHHAPGNTYTFSSYPGSIPSVDDFLLTSSKLAIFETTISNYNKEIMKHTTPSTLLCWVRSQLATRLSSSAEEWAVTFARHNSGTYNNQWVIVDYKKFQPGAHKLQRGLIHVLEQLPGYVQHADMTAHLNKKRFWPSYNMPFFPDIYEDSKTAALADKYGDWFTYDKTPRALIFARDEHSVVDVDSMRRLMRSNNYTQDPLSRCDCNPPYSGENAIACRSDLNPANGTYPFEALGFRDHGATDVKITDVKLMETLSFDAISGPTYDPTPIFSWKTTPFKDSVRHSGQPDEFRFNPLKHVWDQKSLYA</sequence>
<dbReference type="Proteomes" id="UP001432027">
    <property type="component" value="Unassembled WGS sequence"/>
</dbReference>
<organism evidence="8 9">
    <name type="scientific">Pristionchus entomophagus</name>
    <dbReference type="NCBI Taxonomy" id="358040"/>
    <lineage>
        <taxon>Eukaryota</taxon>
        <taxon>Metazoa</taxon>
        <taxon>Ecdysozoa</taxon>
        <taxon>Nematoda</taxon>
        <taxon>Chromadorea</taxon>
        <taxon>Rhabditida</taxon>
        <taxon>Rhabditina</taxon>
        <taxon>Diplogasteromorpha</taxon>
        <taxon>Diplogasteroidea</taxon>
        <taxon>Neodiplogasteridae</taxon>
        <taxon>Pristionchus</taxon>
    </lineage>
</organism>
<dbReference type="GO" id="GO:0005576">
    <property type="term" value="C:extracellular region"/>
    <property type="evidence" value="ECO:0007669"/>
    <property type="project" value="TreeGrafter"/>
</dbReference>